<reference evidence="5" key="1">
    <citation type="submission" date="2022-10" db="EMBL/GenBank/DDBJ databases">
        <authorList>
            <person name="Chen Y."/>
            <person name="Dougan E. K."/>
            <person name="Chan C."/>
            <person name="Rhodes N."/>
            <person name="Thang M."/>
        </authorList>
    </citation>
    <scope>NUCLEOTIDE SEQUENCE</scope>
</reference>
<dbReference type="GO" id="GO:0032259">
    <property type="term" value="P:methylation"/>
    <property type="evidence" value="ECO:0007669"/>
    <property type="project" value="UniProtKB-KW"/>
</dbReference>
<keyword evidence="1" id="KW-0489">Methyltransferase</keyword>
<keyword evidence="2" id="KW-0808">Transferase</keyword>
<proteinExistence type="predicted"/>
<feature type="region of interest" description="Disordered" evidence="4">
    <location>
        <begin position="230"/>
        <end position="281"/>
    </location>
</feature>
<dbReference type="EMBL" id="CAMXCT010000302">
    <property type="protein sequence ID" value="CAI3976863.1"/>
    <property type="molecule type" value="Genomic_DNA"/>
</dbReference>
<feature type="compositionally biased region" description="Basic and acidic residues" evidence="4">
    <location>
        <begin position="463"/>
        <end position="477"/>
    </location>
</feature>
<dbReference type="GO" id="GO:0006310">
    <property type="term" value="P:DNA recombination"/>
    <property type="evidence" value="ECO:0007669"/>
    <property type="project" value="UniProtKB-KW"/>
</dbReference>
<dbReference type="InterPro" id="IPR011010">
    <property type="entry name" value="DNA_brk_join_enz"/>
</dbReference>
<evidence type="ECO:0000256" key="2">
    <source>
        <dbReference type="ARBA" id="ARBA00022679"/>
    </source>
</evidence>
<dbReference type="InterPro" id="IPR013762">
    <property type="entry name" value="Integrase-like_cat_sf"/>
</dbReference>
<evidence type="ECO:0000256" key="3">
    <source>
        <dbReference type="ARBA" id="ARBA00023172"/>
    </source>
</evidence>
<name>A0A9P1FHZ6_9DINO</name>
<feature type="compositionally biased region" description="Gly residues" evidence="4">
    <location>
        <begin position="240"/>
        <end position="256"/>
    </location>
</feature>
<dbReference type="InterPro" id="IPR001525">
    <property type="entry name" value="C5_MeTfrase"/>
</dbReference>
<comment type="caution">
    <text evidence="5">The sequence shown here is derived from an EMBL/GenBank/DDBJ whole genome shotgun (WGS) entry which is preliminary data.</text>
</comment>
<evidence type="ECO:0000313" key="5">
    <source>
        <dbReference type="EMBL" id="CAI3976863.1"/>
    </source>
</evidence>
<feature type="compositionally biased region" description="Low complexity" evidence="4">
    <location>
        <begin position="257"/>
        <end position="267"/>
    </location>
</feature>
<reference evidence="6 7" key="2">
    <citation type="submission" date="2024-05" db="EMBL/GenBank/DDBJ databases">
        <authorList>
            <person name="Chen Y."/>
            <person name="Shah S."/>
            <person name="Dougan E. K."/>
            <person name="Thang M."/>
            <person name="Chan C."/>
        </authorList>
    </citation>
    <scope>NUCLEOTIDE SEQUENCE [LARGE SCALE GENOMIC DNA]</scope>
</reference>
<dbReference type="GO" id="GO:0015074">
    <property type="term" value="P:DNA integration"/>
    <property type="evidence" value="ECO:0007669"/>
    <property type="project" value="InterPro"/>
</dbReference>
<evidence type="ECO:0000256" key="4">
    <source>
        <dbReference type="SAM" id="MobiDB-lite"/>
    </source>
</evidence>
<accession>A0A9P1FHZ6</accession>
<feature type="region of interest" description="Disordered" evidence="4">
    <location>
        <begin position="293"/>
        <end position="336"/>
    </location>
</feature>
<dbReference type="SUPFAM" id="SSF56349">
    <property type="entry name" value="DNA breaking-rejoining enzymes"/>
    <property type="match status" value="1"/>
</dbReference>
<keyword evidence="7" id="KW-1185">Reference proteome</keyword>
<dbReference type="Gene3D" id="1.10.443.10">
    <property type="entry name" value="Intergrase catalytic core"/>
    <property type="match status" value="1"/>
</dbReference>
<dbReference type="Pfam" id="PF00145">
    <property type="entry name" value="DNA_methylase"/>
    <property type="match status" value="1"/>
</dbReference>
<keyword evidence="3" id="KW-0233">DNA recombination</keyword>
<dbReference type="OrthoDB" id="641149at2759"/>
<dbReference type="InterPro" id="IPR029063">
    <property type="entry name" value="SAM-dependent_MTases_sf"/>
</dbReference>
<dbReference type="Gene3D" id="3.40.50.150">
    <property type="entry name" value="Vaccinia Virus protein VP39"/>
    <property type="match status" value="1"/>
</dbReference>
<dbReference type="GO" id="GO:0008168">
    <property type="term" value="F:methyltransferase activity"/>
    <property type="evidence" value="ECO:0007669"/>
    <property type="project" value="UniProtKB-KW"/>
</dbReference>
<dbReference type="SUPFAM" id="SSF53335">
    <property type="entry name" value="S-adenosyl-L-methionine-dependent methyltransferases"/>
    <property type="match status" value="1"/>
</dbReference>
<dbReference type="EMBL" id="CAMXCT030000302">
    <property type="protein sequence ID" value="CAL4764175.1"/>
    <property type="molecule type" value="Genomic_DNA"/>
</dbReference>
<dbReference type="EMBL" id="CAMXCT020000302">
    <property type="protein sequence ID" value="CAL1130238.1"/>
    <property type="molecule type" value="Genomic_DNA"/>
</dbReference>
<dbReference type="Proteomes" id="UP001152797">
    <property type="component" value="Unassembled WGS sequence"/>
</dbReference>
<evidence type="ECO:0000256" key="1">
    <source>
        <dbReference type="ARBA" id="ARBA00022603"/>
    </source>
</evidence>
<dbReference type="GO" id="GO:0003677">
    <property type="term" value="F:DNA binding"/>
    <property type="evidence" value="ECO:0007669"/>
    <property type="project" value="InterPro"/>
</dbReference>
<feature type="region of interest" description="Disordered" evidence="4">
    <location>
        <begin position="435"/>
        <end position="493"/>
    </location>
</feature>
<evidence type="ECO:0000313" key="7">
    <source>
        <dbReference type="Proteomes" id="UP001152797"/>
    </source>
</evidence>
<protein>
    <submittedName>
        <fullName evidence="6">DNA (Cytosine-5)-methyltransferase 3B (Dnmt3b) (DNA methyltransferase MmuIIIB) (DNA MTase MmuIIIB) (M.MmuIIIB)</fullName>
    </submittedName>
</protein>
<evidence type="ECO:0000313" key="6">
    <source>
        <dbReference type="EMBL" id="CAL4764175.1"/>
    </source>
</evidence>
<gene>
    <name evidence="5" type="ORF">C1SCF055_LOCUS5051</name>
</gene>
<sequence>MVIQARLPTDPQFWKDCPLEKGCIIEFPLEKPDEEEAVQSEVSMLVEEVEEDGSGLWLKVRHLGSAALWAREMAIRLFSRERRQIHVCREGCAVCSMADDPRSFHLDELAIFPVGMEPPDYVERGKRKEWKKRYEEIVKEAAEVGGRGGAMASTPAFPPAAPDRISALRSRLQARTRSGAGAVHGRGIVPPAPPLALADAARGARAVKTEPVGGSQLRLRTAAEVTLDAARAGKSRDADGPGGTRGGAASDGGRGGPRAARGDIGPAVPWTSTGQSEPKRLAGLNKRIIIRQSGAAPAKEGSEGTRFRAKNAALTNVRGSSSRSRRARRPPIESELAGGNKLSSYFQIVAKPQIPGKVRDARELETLARCVDLLKAGRLPELGDALAGRFLAVESAALTNNWHDAQHLEVVPSRHNGLAGPAVLLQAQRHARQVEKAAGRGGWRRMNTGGGGGGYTQPSGPARADEKGGDGRRREVSPEANAPRAGVAGEDEPNSEFWARFEAPIQAFDRDNPEVEDVSWVPVESGPYQVVVDCSRCQWTGALEEGREMLVSLKGYRLFPPLMFGMMFWLKRISYDGEEFVDPVPLTLEQIFQSLPPLGHGGSVELEPLLVGHAKHLIRHPEKILLDEALKEPGPNKARVHITPGEELGIWHLLHEREIVEWIKLDAVYSDGGGPYLSGMFGVPKAGRCTSAGNPLLRVIMNLKPINRALEIIRGDISELPMATMWGQLILEEDELRRQTLAPPWFVDSLLRSVLHEEVVESWNEHGVLRAEEKHILAATDAVELGINIQGDVGPRWQYLARAGTTPSKALSMLICLAPLLHMDIRMPFSQVVTCSDASHFGGAVAVAEALGSAGQQLCRRLSSPELEAIAAPLLVVSAFNGIGGAFRGYDLAGVKPQGLIAIEWDRAARRVTRKAWPQVIEFGDIEKITRRDVQDWANLFPRVTHVHVVGGFPCVHLSAVRAGRQNLEGDGSRLFWCLTRLIRWVKEAFGASARVDFLIENVLSMDTSARAAISLELGVEPYALCPSDMLPYNRPSLAWVSPTMQEGDGIRLEPLEGFTRVHMRGGGISDLQWLEPGWSRYNPAAPLPTFMKSIPRHRPPERPAGLARCDQDCIERWTSDSFRFPPYQYKLENLLQNAAGDLRYTSASERELLLGFGFNHIHFAFSASESKGQELAFEDKRLRPIKKGKSLAERQAARRGISLRGVGISATTEHRYNSAMSTLLPSLELAGSMDDLDPLCEEWIEAQWVAGTPLGIIGDALCGVHFYWPQSKGFLKGSWRLYRNWRRIEVPQRAPPLPRLVCRALISFFLECNEPTMAFLLALGFHTYLRTGEILKLTAQDVALNSQHGVVTIRRSKTGLRFNIDEAVAINDLSLFSLWELCHLERALAPGDLICRRSANAFRQLFYQGIHFFKLDHIGFAPYSIRRGGATHSFQTSQSLESILLRGRWRALGVARLYIEAGQAELSQLQVSPQSQRLLASFNRGLPPQMLP</sequence>
<organism evidence="5">
    <name type="scientific">Cladocopium goreaui</name>
    <dbReference type="NCBI Taxonomy" id="2562237"/>
    <lineage>
        <taxon>Eukaryota</taxon>
        <taxon>Sar</taxon>
        <taxon>Alveolata</taxon>
        <taxon>Dinophyceae</taxon>
        <taxon>Suessiales</taxon>
        <taxon>Symbiodiniaceae</taxon>
        <taxon>Cladocopium</taxon>
    </lineage>
</organism>